<dbReference type="Proteomes" id="UP000063308">
    <property type="component" value="Chromosome"/>
</dbReference>
<evidence type="ECO:0000313" key="2">
    <source>
        <dbReference type="Proteomes" id="UP000063308"/>
    </source>
</evidence>
<dbReference type="EMBL" id="AP014685">
    <property type="protein sequence ID" value="BAR61982.1"/>
    <property type="molecule type" value="Genomic_DNA"/>
</dbReference>
<proteinExistence type="predicted"/>
<name>A0A0E4BWU9_9BRAD</name>
<gene>
    <name evidence="1" type="ORF">NK6_8838</name>
</gene>
<reference evidence="1 2" key="1">
    <citation type="submission" date="2014-11" db="EMBL/GenBank/DDBJ databases">
        <title>Symbiosis island explosion on the genome of extra-slow-growing strains of soybean bradyrhizobia with massive insertion sequences.</title>
        <authorList>
            <person name="Iida T."/>
            <person name="Minamisawa K."/>
        </authorList>
    </citation>
    <scope>NUCLEOTIDE SEQUENCE [LARGE SCALE GENOMIC DNA]</scope>
    <source>
        <strain evidence="1 2">NK6</strain>
    </source>
</reference>
<dbReference type="AlphaFoldDB" id="A0A0E4BWU9"/>
<accession>A0A0E4BWU9</accession>
<sequence length="77" mass="8277">MAVPSSGAVGFSTVNSVFGYGIAMSSYVGRPYYYYEVNWGVRSGTFPGSNFPMSLFYGKSNHDEWNCACACACACGK</sequence>
<organism evidence="1 2">
    <name type="scientific">Bradyrhizobium diazoefficiens</name>
    <dbReference type="NCBI Taxonomy" id="1355477"/>
    <lineage>
        <taxon>Bacteria</taxon>
        <taxon>Pseudomonadati</taxon>
        <taxon>Pseudomonadota</taxon>
        <taxon>Alphaproteobacteria</taxon>
        <taxon>Hyphomicrobiales</taxon>
        <taxon>Nitrobacteraceae</taxon>
        <taxon>Bradyrhizobium</taxon>
    </lineage>
</organism>
<evidence type="ECO:0000313" key="1">
    <source>
        <dbReference type="EMBL" id="BAR61982.1"/>
    </source>
</evidence>
<protein>
    <submittedName>
        <fullName evidence="1">Uncharacterized protein</fullName>
    </submittedName>
</protein>